<gene>
    <name evidence="2" type="ORF">GGR30_001013</name>
</gene>
<dbReference type="EMBL" id="JACIDZ010000002">
    <property type="protein sequence ID" value="MBB4121102.1"/>
    <property type="molecule type" value="Genomic_DNA"/>
</dbReference>
<dbReference type="Proteomes" id="UP000530571">
    <property type="component" value="Unassembled WGS sequence"/>
</dbReference>
<evidence type="ECO:0000313" key="3">
    <source>
        <dbReference type="Proteomes" id="UP000530571"/>
    </source>
</evidence>
<dbReference type="GO" id="GO:0005524">
    <property type="term" value="F:ATP binding"/>
    <property type="evidence" value="ECO:0007669"/>
    <property type="project" value="InterPro"/>
</dbReference>
<name>A0A7W6P8C1_9HYPH</name>
<feature type="domain" description="HPr kinase/phosphorylase C-terminal" evidence="1">
    <location>
        <begin position="7"/>
        <end position="88"/>
    </location>
</feature>
<dbReference type="AlphaFoldDB" id="A0A7W6P8C1"/>
<protein>
    <submittedName>
        <fullName evidence="2">Serine kinase of HPr protein (Carbohydrate metabolism regulator)</fullName>
    </submittedName>
</protein>
<keyword evidence="3" id="KW-1185">Reference proteome</keyword>
<evidence type="ECO:0000259" key="1">
    <source>
        <dbReference type="Pfam" id="PF07475"/>
    </source>
</evidence>
<evidence type="ECO:0000313" key="2">
    <source>
        <dbReference type="EMBL" id="MBB4121102.1"/>
    </source>
</evidence>
<proteinExistence type="predicted"/>
<dbReference type="InterPro" id="IPR027417">
    <property type="entry name" value="P-loop_NTPase"/>
</dbReference>
<dbReference type="SUPFAM" id="SSF53795">
    <property type="entry name" value="PEP carboxykinase-like"/>
    <property type="match status" value="1"/>
</dbReference>
<reference evidence="2 3" key="1">
    <citation type="submission" date="2020-08" db="EMBL/GenBank/DDBJ databases">
        <title>Genomic Encyclopedia of Type Strains, Phase IV (KMG-IV): sequencing the most valuable type-strain genomes for metagenomic binning, comparative biology and taxonomic classification.</title>
        <authorList>
            <person name="Goeker M."/>
        </authorList>
    </citation>
    <scope>NUCLEOTIDE SEQUENCE [LARGE SCALE GENOMIC DNA]</scope>
    <source>
        <strain evidence="2 3">DSM 28101</strain>
    </source>
</reference>
<keyword evidence="2" id="KW-0418">Kinase</keyword>
<dbReference type="GO" id="GO:0000155">
    <property type="term" value="F:phosphorelay sensor kinase activity"/>
    <property type="evidence" value="ECO:0007669"/>
    <property type="project" value="InterPro"/>
</dbReference>
<keyword evidence="2" id="KW-0808">Transferase</keyword>
<dbReference type="InterPro" id="IPR011104">
    <property type="entry name" value="Hpr_kin/Pase_C"/>
</dbReference>
<accession>A0A7W6P8C1</accession>
<sequence>MTDRAGTNRHATAIVLGSTGILICGASGAGKSELALALIHAGRLNGLYSALVADDQVLISVSAGRVIAETPPAIAGLIEIRGSGLAEIPYLGSAVMDFALMPVCSEEASRLPPEDSKLALAEGLDLPQLFLRWPAPDPFSKLAALCPGLGTGLPARPCHAGYQG</sequence>
<comment type="caution">
    <text evidence="2">The sequence shown here is derived from an EMBL/GenBank/DDBJ whole genome shotgun (WGS) entry which is preliminary data.</text>
</comment>
<dbReference type="RefSeq" id="WP_183483180.1">
    <property type="nucleotide sequence ID" value="NZ_JACIDZ010000002.1"/>
</dbReference>
<dbReference type="Gene3D" id="3.40.50.300">
    <property type="entry name" value="P-loop containing nucleotide triphosphate hydrolases"/>
    <property type="match status" value="1"/>
</dbReference>
<organism evidence="2 3">
    <name type="scientific">Martelella radicis</name>
    <dbReference type="NCBI Taxonomy" id="1397476"/>
    <lineage>
        <taxon>Bacteria</taxon>
        <taxon>Pseudomonadati</taxon>
        <taxon>Pseudomonadota</taxon>
        <taxon>Alphaproteobacteria</taxon>
        <taxon>Hyphomicrobiales</taxon>
        <taxon>Aurantimonadaceae</taxon>
        <taxon>Martelella</taxon>
    </lineage>
</organism>
<dbReference type="Pfam" id="PF07475">
    <property type="entry name" value="Hpr_kinase_C"/>
    <property type="match status" value="1"/>
</dbReference>
<dbReference type="CDD" id="cd01918">
    <property type="entry name" value="HprK_C"/>
    <property type="match status" value="1"/>
</dbReference>
<dbReference type="GO" id="GO:0006109">
    <property type="term" value="P:regulation of carbohydrate metabolic process"/>
    <property type="evidence" value="ECO:0007669"/>
    <property type="project" value="InterPro"/>
</dbReference>